<comment type="subcellular location">
    <subcellularLocation>
        <location evidence="2">Mitochondrion</location>
    </subcellularLocation>
</comment>
<dbReference type="HOGENOM" id="CLU_126094_0_0_1"/>
<protein>
    <submittedName>
        <fullName evidence="8">Putative redox protein fmp46, mitochondrial</fullName>
    </submittedName>
</protein>
<evidence type="ECO:0000256" key="4">
    <source>
        <dbReference type="ARBA" id="ARBA00022946"/>
    </source>
</evidence>
<reference evidence="8" key="2">
    <citation type="journal article" date="2014" name="PLoS Genet.">
        <title>Signature gene expression reveals novel clues to the molecular mechanisms of dimorphic transition in Penicillium marneffei.</title>
        <authorList>
            <person name="Yang E."/>
            <person name="Wang G."/>
            <person name="Cai J."/>
            <person name="Woo P.C."/>
            <person name="Lau S.K."/>
            <person name="Yuen K.-Y."/>
            <person name="Chow W.-N."/>
            <person name="Lin X."/>
        </authorList>
    </citation>
    <scope>NUCLEOTIDE SEQUENCE</scope>
    <source>
        <strain evidence="8">PM1</strain>
    </source>
</reference>
<dbReference type="GO" id="GO:0005739">
    <property type="term" value="C:mitochondrion"/>
    <property type="evidence" value="ECO:0007669"/>
    <property type="project" value="UniProtKB-SubCell"/>
</dbReference>
<evidence type="ECO:0000256" key="1">
    <source>
        <dbReference type="ARBA" id="ARBA00002963"/>
    </source>
</evidence>
<comment type="similarity">
    <text evidence="3">Belongs to the FMP46 family.</text>
</comment>
<evidence type="ECO:0000256" key="5">
    <source>
        <dbReference type="ARBA" id="ARBA00023002"/>
    </source>
</evidence>
<dbReference type="PANTHER" id="PTHR28071:SF1">
    <property type="entry name" value="REDOX PROTEIN FMP46, MITOCHONDRIAL-RELATED"/>
    <property type="match status" value="1"/>
</dbReference>
<dbReference type="InterPro" id="IPR036249">
    <property type="entry name" value="Thioredoxin-like_sf"/>
</dbReference>
<comment type="function">
    <text evidence="1">Putative mitochondrial redox protein which could be involved in the reduction of small toxic molecules.</text>
</comment>
<keyword evidence="5" id="KW-0560">Oxidoreductase</keyword>
<keyword evidence="6" id="KW-0496">Mitochondrion</keyword>
<sequence length="151" mass="16043">MFRIHKTLDIITVFHKPSLPGSTRVVNLLRTASANATEIANSTPDQASDPTPFAKGSSGADAPLRDDFEVEITESLPTPDQLSTIIDYLGSKGVKPGAVVQGAASKADALKKLSETGFARPIVVDWSNGKAVIGDNESEILRLLRKGDESI</sequence>
<evidence type="ECO:0000256" key="3">
    <source>
        <dbReference type="ARBA" id="ARBA00009734"/>
    </source>
</evidence>
<dbReference type="GO" id="GO:0016491">
    <property type="term" value="F:oxidoreductase activity"/>
    <property type="evidence" value="ECO:0007669"/>
    <property type="project" value="UniProtKB-KW"/>
</dbReference>
<evidence type="ECO:0000313" key="8">
    <source>
        <dbReference type="EMBL" id="KFX46200.1"/>
    </source>
</evidence>
<feature type="compositionally biased region" description="Polar residues" evidence="7">
    <location>
        <begin position="38"/>
        <end position="49"/>
    </location>
</feature>
<dbReference type="PANTHER" id="PTHR28071">
    <property type="entry name" value="REDOX PROTEIN FMP46, MITOCHONDRIAL-RELATED"/>
    <property type="match status" value="1"/>
</dbReference>
<keyword evidence="4" id="KW-0809">Transit peptide</keyword>
<feature type="region of interest" description="Disordered" evidence="7">
    <location>
        <begin position="38"/>
        <end position="64"/>
    </location>
</feature>
<dbReference type="AlphaFoldDB" id="A0A093V1X3"/>
<evidence type="ECO:0000256" key="2">
    <source>
        <dbReference type="ARBA" id="ARBA00004173"/>
    </source>
</evidence>
<dbReference type="InterPro" id="IPR012882">
    <property type="entry name" value="Fmp46"/>
</dbReference>
<comment type="caution">
    <text evidence="8">The sequence shown here is derived from an EMBL/GenBank/DDBJ whole genome shotgun (WGS) entry which is preliminary data.</text>
</comment>
<gene>
    <name evidence="8" type="ORF">GQ26_0201520</name>
</gene>
<dbReference type="Pfam" id="PF07955">
    <property type="entry name" value="DUF1687"/>
    <property type="match status" value="1"/>
</dbReference>
<reference key="1">
    <citation type="journal article" date="2014" name="PLoS Genet.">
        <title>Signature Gene Expression Reveals Novel Clues to the Molecular Mechanisms of Dimorphic Transition in Penicillium marneffei.</title>
        <authorList>
            <person name="Yang E."/>
            <person name="Wang G."/>
            <person name="Cai J."/>
            <person name="Woo P.C."/>
            <person name="Lau S.K."/>
            <person name="Yuen K.-Y."/>
            <person name="Chow W.-N."/>
            <person name="Lin X."/>
        </authorList>
    </citation>
    <scope>NUCLEOTIDE SEQUENCE [LARGE SCALE GENOMIC DNA]</scope>
    <source>
        <strain>PM1</strain>
    </source>
</reference>
<organism evidence="8">
    <name type="scientific">Talaromyces marneffei PM1</name>
    <dbReference type="NCBI Taxonomy" id="1077442"/>
    <lineage>
        <taxon>Eukaryota</taxon>
        <taxon>Fungi</taxon>
        <taxon>Dikarya</taxon>
        <taxon>Ascomycota</taxon>
        <taxon>Pezizomycotina</taxon>
        <taxon>Eurotiomycetes</taxon>
        <taxon>Eurotiomycetidae</taxon>
        <taxon>Eurotiales</taxon>
        <taxon>Trichocomaceae</taxon>
        <taxon>Talaromyces</taxon>
        <taxon>Talaromyces sect. Talaromyces</taxon>
    </lineage>
</organism>
<dbReference type="Gene3D" id="3.40.30.10">
    <property type="entry name" value="Glutaredoxin"/>
    <property type="match status" value="1"/>
</dbReference>
<name>A0A093V1X3_TALMA</name>
<evidence type="ECO:0000256" key="6">
    <source>
        <dbReference type="ARBA" id="ARBA00023128"/>
    </source>
</evidence>
<dbReference type="EMBL" id="JPOX01000020">
    <property type="protein sequence ID" value="KFX46200.1"/>
    <property type="molecule type" value="Genomic_DNA"/>
</dbReference>
<accession>A0A093V1X3</accession>
<dbReference type="SUPFAM" id="SSF52833">
    <property type="entry name" value="Thioredoxin-like"/>
    <property type="match status" value="1"/>
</dbReference>
<evidence type="ECO:0000256" key="7">
    <source>
        <dbReference type="SAM" id="MobiDB-lite"/>
    </source>
</evidence>
<dbReference type="eggNOG" id="ENOG502S4MH">
    <property type="taxonomic scope" value="Eukaryota"/>
</dbReference>
<proteinExistence type="inferred from homology"/>